<dbReference type="SMART" id="SM00248">
    <property type="entry name" value="ANK"/>
    <property type="match status" value="11"/>
</dbReference>
<feature type="repeat" description="ANK" evidence="3">
    <location>
        <begin position="360"/>
        <end position="392"/>
    </location>
</feature>
<feature type="repeat" description="ANK" evidence="3">
    <location>
        <begin position="393"/>
        <end position="425"/>
    </location>
</feature>
<evidence type="ECO:0000256" key="1">
    <source>
        <dbReference type="ARBA" id="ARBA00022737"/>
    </source>
</evidence>
<feature type="repeat" description="ANK" evidence="3">
    <location>
        <begin position="459"/>
        <end position="491"/>
    </location>
</feature>
<evidence type="ECO:0000256" key="3">
    <source>
        <dbReference type="PROSITE-ProRule" id="PRU00023"/>
    </source>
</evidence>
<dbReference type="Pfam" id="PF13637">
    <property type="entry name" value="Ank_4"/>
    <property type="match status" value="1"/>
</dbReference>
<protein>
    <recommendedName>
        <fullName evidence="6">Ankyrin repeat-containing domain protein</fullName>
    </recommendedName>
</protein>
<proteinExistence type="predicted"/>
<dbReference type="PANTHER" id="PTHR24173:SF74">
    <property type="entry name" value="ANKYRIN REPEAT DOMAIN-CONTAINING PROTEIN 16"/>
    <property type="match status" value="1"/>
</dbReference>
<keyword evidence="5" id="KW-1185">Reference proteome</keyword>
<evidence type="ECO:0008006" key="6">
    <source>
        <dbReference type="Google" id="ProtNLM"/>
    </source>
</evidence>
<dbReference type="PRINTS" id="PR01415">
    <property type="entry name" value="ANKYRIN"/>
</dbReference>
<evidence type="ECO:0000313" key="4">
    <source>
        <dbReference type="EMBL" id="KAL0638821.1"/>
    </source>
</evidence>
<dbReference type="Gene3D" id="1.25.40.20">
    <property type="entry name" value="Ankyrin repeat-containing domain"/>
    <property type="match status" value="4"/>
</dbReference>
<dbReference type="SUPFAM" id="SSF48403">
    <property type="entry name" value="Ankyrin repeat"/>
    <property type="match status" value="2"/>
</dbReference>
<feature type="repeat" description="ANK" evidence="3">
    <location>
        <begin position="117"/>
        <end position="149"/>
    </location>
</feature>
<keyword evidence="2 3" id="KW-0040">ANK repeat</keyword>
<keyword evidence="1" id="KW-0677">Repeat</keyword>
<gene>
    <name evidence="4" type="ORF">Q9L58_002050</name>
</gene>
<reference evidence="4 5" key="1">
    <citation type="submission" date="2024-02" db="EMBL/GenBank/DDBJ databases">
        <title>Discinaceae phylogenomics.</title>
        <authorList>
            <person name="Dirks A.C."/>
            <person name="James T.Y."/>
        </authorList>
    </citation>
    <scope>NUCLEOTIDE SEQUENCE [LARGE SCALE GENOMIC DNA]</scope>
    <source>
        <strain evidence="4 5">ACD0624</strain>
    </source>
</reference>
<dbReference type="Pfam" id="PF12796">
    <property type="entry name" value="Ank_2"/>
    <property type="match status" value="2"/>
</dbReference>
<dbReference type="Pfam" id="PF00023">
    <property type="entry name" value="Ank"/>
    <property type="match status" value="1"/>
</dbReference>
<dbReference type="Proteomes" id="UP001447188">
    <property type="component" value="Unassembled WGS sequence"/>
</dbReference>
<evidence type="ECO:0000256" key="2">
    <source>
        <dbReference type="ARBA" id="ARBA00023043"/>
    </source>
</evidence>
<sequence>MPSFLALPNELVLLTARELGHRDLFRLLQTNRHLAGLLTPILHDLAVLNWYCACAFFCAAATANEALIRTLLTKGDHMVIKSRTRLVLHKCPGECTDEVVQAVLAEGANIIIDTRHREESGPHMACRRENNKLLKLFLESGADPAARDGSGRTPLHIVENGAATRLLIEHGADPVGVEAGAQPGSTPLENAINQEKRDVVKAMLEFVDVDFRRKNGKTPLHMAAQYNDEVLLRLLLDKGADVAAQDDRNDTTLHLAVPHENAQLVRLLLERGADPATTNKMHQSAVFVAGRRPFKPVYRLLLEYTNIEYRTKQRRSLLHLAIEPISLFQPPPPSRLEIEDIELVRHLLEKGININAQDAHGKTALTICTQYGCEVLVRLLLEKGADPNVRDHNQTTALHVAVQPWSQALVGMLLENGADVHAQDADARTVVHLAAMKDAPAALRLFLKQGADINIRDSRGRTALHLAAIYGGNKVLKLLLDMGADIEVRDNLGWSVPESVLETCSEVISGMCFSMERLNFGYQRAV</sequence>
<dbReference type="InterPro" id="IPR002110">
    <property type="entry name" value="Ankyrin_rpt"/>
</dbReference>
<evidence type="ECO:0000313" key="5">
    <source>
        <dbReference type="Proteomes" id="UP001447188"/>
    </source>
</evidence>
<dbReference type="EMBL" id="JBBBZM010000017">
    <property type="protein sequence ID" value="KAL0638821.1"/>
    <property type="molecule type" value="Genomic_DNA"/>
</dbReference>
<dbReference type="PANTHER" id="PTHR24173">
    <property type="entry name" value="ANKYRIN REPEAT CONTAINING"/>
    <property type="match status" value="1"/>
</dbReference>
<comment type="caution">
    <text evidence="4">The sequence shown here is derived from an EMBL/GenBank/DDBJ whole genome shotgun (WGS) entry which is preliminary data.</text>
</comment>
<feature type="repeat" description="ANK" evidence="3">
    <location>
        <begin position="426"/>
        <end position="458"/>
    </location>
</feature>
<accession>A0ABR3GSA7</accession>
<organism evidence="4 5">
    <name type="scientific">Discina gigas</name>
    <dbReference type="NCBI Taxonomy" id="1032678"/>
    <lineage>
        <taxon>Eukaryota</taxon>
        <taxon>Fungi</taxon>
        <taxon>Dikarya</taxon>
        <taxon>Ascomycota</taxon>
        <taxon>Pezizomycotina</taxon>
        <taxon>Pezizomycetes</taxon>
        <taxon>Pezizales</taxon>
        <taxon>Discinaceae</taxon>
        <taxon>Discina</taxon>
    </lineage>
</organism>
<feature type="repeat" description="ANK" evidence="3">
    <location>
        <begin position="215"/>
        <end position="247"/>
    </location>
</feature>
<dbReference type="PROSITE" id="PS50088">
    <property type="entry name" value="ANK_REPEAT"/>
    <property type="match status" value="7"/>
</dbReference>
<dbReference type="PROSITE" id="PS50297">
    <property type="entry name" value="ANK_REP_REGION"/>
    <property type="match status" value="6"/>
</dbReference>
<feature type="repeat" description="ANK" evidence="3">
    <location>
        <begin position="248"/>
        <end position="280"/>
    </location>
</feature>
<dbReference type="InterPro" id="IPR036770">
    <property type="entry name" value="Ankyrin_rpt-contain_sf"/>
</dbReference>
<name>A0ABR3GSA7_9PEZI</name>